<evidence type="ECO:0000313" key="4">
    <source>
        <dbReference type="EMBL" id="QTD56017.1"/>
    </source>
</evidence>
<dbReference type="InterPro" id="IPR045155">
    <property type="entry name" value="Beta-lactam_cat"/>
</dbReference>
<dbReference type="InterPro" id="IPR012338">
    <property type="entry name" value="Beta-lactam/transpept-like"/>
</dbReference>
<organism evidence="4 5">
    <name type="scientific">Parasphingorhabdus cellanae</name>
    <dbReference type="NCBI Taxonomy" id="2806553"/>
    <lineage>
        <taxon>Bacteria</taxon>
        <taxon>Pseudomonadati</taxon>
        <taxon>Pseudomonadota</taxon>
        <taxon>Alphaproteobacteria</taxon>
        <taxon>Sphingomonadales</taxon>
        <taxon>Sphingomonadaceae</taxon>
        <taxon>Parasphingorhabdus</taxon>
    </lineage>
</organism>
<dbReference type="RefSeq" id="WP_207987840.1">
    <property type="nucleotide sequence ID" value="NZ_CP071794.1"/>
</dbReference>
<dbReference type="InterPro" id="IPR000871">
    <property type="entry name" value="Beta-lactam_class-A"/>
</dbReference>
<keyword evidence="2" id="KW-0732">Signal</keyword>
<feature type="domain" description="Beta-lactamase class A catalytic" evidence="3">
    <location>
        <begin position="170"/>
        <end position="266"/>
    </location>
</feature>
<dbReference type="Proteomes" id="UP000663923">
    <property type="component" value="Chromosome"/>
</dbReference>
<dbReference type="EMBL" id="CP071794">
    <property type="protein sequence ID" value="QTD56017.1"/>
    <property type="molecule type" value="Genomic_DNA"/>
</dbReference>
<dbReference type="GO" id="GO:0016787">
    <property type="term" value="F:hydrolase activity"/>
    <property type="evidence" value="ECO:0007669"/>
    <property type="project" value="UniProtKB-KW"/>
</dbReference>
<sequence>MLDRLSRFWIFLAFAIMAAAGVPSPARAEQMSTASSEYQDRASQLLEILKGSEQEESFFASSFLDAIPVTQFRTLVAQLETQYGEPLTIARVIPASNQDGTVEIAYAKATLAMRMVLDGSAPYPVIGLQVTGANMTDDSIEKIKREMEALPGAAGFEIAEISADQTSIMASLNADRQLAIGSTFKLYVLAALSSKITNSDRSWSDVVPLYRKSLPSGVLQTWPDGTPMTLQALATLMISVSDNTATDILMTELGSKAIDDMVYKSGHRAPDKILPMLNTVEFFDLKMPNSADVRDLYIAASNNEQRNLLSKHGIGLSPESIEISNLANKPQHIDTIEWFAAPSDITGLLKIIEEIEDPVVKNILKINPLIPPGDALRWSYIGGKGGSEPGVISLAFLTKSKSGRSYVVSGSWNNSKAPVDNDKFTLMMNRLLNLVAAR</sequence>
<gene>
    <name evidence="4" type="ORF">J4G78_17910</name>
</gene>
<protein>
    <submittedName>
        <fullName evidence="4">Serine hydrolase</fullName>
    </submittedName>
</protein>
<dbReference type="PANTHER" id="PTHR35333:SF5">
    <property type="entry name" value="CONSERVED LIPOPROTEIN LPQF-RELATED"/>
    <property type="match status" value="1"/>
</dbReference>
<evidence type="ECO:0000256" key="2">
    <source>
        <dbReference type="SAM" id="SignalP"/>
    </source>
</evidence>
<keyword evidence="5" id="KW-1185">Reference proteome</keyword>
<evidence type="ECO:0000259" key="3">
    <source>
        <dbReference type="Pfam" id="PF13354"/>
    </source>
</evidence>
<dbReference type="PANTHER" id="PTHR35333">
    <property type="entry name" value="BETA-LACTAMASE"/>
    <property type="match status" value="1"/>
</dbReference>
<evidence type="ECO:0000313" key="5">
    <source>
        <dbReference type="Proteomes" id="UP000663923"/>
    </source>
</evidence>
<feature type="signal peptide" evidence="2">
    <location>
        <begin position="1"/>
        <end position="28"/>
    </location>
</feature>
<feature type="chain" id="PRO_5045619809" evidence="2">
    <location>
        <begin position="29"/>
        <end position="438"/>
    </location>
</feature>
<evidence type="ECO:0000256" key="1">
    <source>
        <dbReference type="ARBA" id="ARBA00001526"/>
    </source>
</evidence>
<proteinExistence type="predicted"/>
<accession>A0ABX7T5H1</accession>
<dbReference type="Gene3D" id="3.40.710.10">
    <property type="entry name" value="DD-peptidase/beta-lactamase superfamily"/>
    <property type="match status" value="1"/>
</dbReference>
<dbReference type="Pfam" id="PF13354">
    <property type="entry name" value="Beta-lactamase2"/>
    <property type="match status" value="1"/>
</dbReference>
<comment type="catalytic activity">
    <reaction evidence="1">
        <text>a beta-lactam + H2O = a substituted beta-amino acid</text>
        <dbReference type="Rhea" id="RHEA:20401"/>
        <dbReference type="ChEBI" id="CHEBI:15377"/>
        <dbReference type="ChEBI" id="CHEBI:35627"/>
        <dbReference type="ChEBI" id="CHEBI:140347"/>
        <dbReference type="EC" id="3.5.2.6"/>
    </reaction>
</comment>
<reference evidence="4 5" key="1">
    <citation type="submission" date="2021-03" db="EMBL/GenBank/DDBJ databases">
        <title>Complete genome of Parasphingorhabdus_sp.JHSY0214.</title>
        <authorList>
            <person name="Yoo J.H."/>
            <person name="Bae J.W."/>
        </authorList>
    </citation>
    <scope>NUCLEOTIDE SEQUENCE [LARGE SCALE GENOMIC DNA]</scope>
    <source>
        <strain evidence="4 5">JHSY0214</strain>
    </source>
</reference>
<dbReference type="SUPFAM" id="SSF56601">
    <property type="entry name" value="beta-lactamase/transpeptidase-like"/>
    <property type="match status" value="1"/>
</dbReference>
<keyword evidence="4" id="KW-0378">Hydrolase</keyword>
<name>A0ABX7T5H1_9SPHN</name>